<name>A0A0A6YDC3_KOCRO</name>
<keyword evidence="2" id="KW-0813">Transport</keyword>
<evidence type="ECO:0000256" key="2">
    <source>
        <dbReference type="ARBA" id="ARBA00022448"/>
    </source>
</evidence>
<accession>A0A0A6YDC3</accession>
<dbReference type="Proteomes" id="UP000030466">
    <property type="component" value="Unassembled WGS sequence"/>
</dbReference>
<keyword evidence="3 4" id="KW-0732">Signal</keyword>
<dbReference type="InterPro" id="IPR039424">
    <property type="entry name" value="SBP_5"/>
</dbReference>
<protein>
    <submittedName>
        <fullName evidence="6">Peptide ABC transporter substrate-binding protein</fullName>
    </submittedName>
</protein>
<organism evidence="6 7">
    <name type="scientific">Kocuria rosea subsp. polaris</name>
    <dbReference type="NCBI Taxonomy" id="136273"/>
    <lineage>
        <taxon>Bacteria</taxon>
        <taxon>Bacillati</taxon>
        <taxon>Actinomycetota</taxon>
        <taxon>Actinomycetes</taxon>
        <taxon>Micrococcales</taxon>
        <taxon>Micrococcaceae</taxon>
        <taxon>Kocuria</taxon>
    </lineage>
</organism>
<evidence type="ECO:0000313" key="7">
    <source>
        <dbReference type="Proteomes" id="UP000030466"/>
    </source>
</evidence>
<dbReference type="GO" id="GO:0042597">
    <property type="term" value="C:periplasmic space"/>
    <property type="evidence" value="ECO:0007669"/>
    <property type="project" value="UniProtKB-ARBA"/>
</dbReference>
<dbReference type="Gene3D" id="3.90.76.10">
    <property type="entry name" value="Dipeptide-binding Protein, Domain 1"/>
    <property type="match status" value="1"/>
</dbReference>
<dbReference type="InterPro" id="IPR030678">
    <property type="entry name" value="Peptide/Ni-bd"/>
</dbReference>
<dbReference type="GO" id="GO:1904680">
    <property type="term" value="F:peptide transmembrane transporter activity"/>
    <property type="evidence" value="ECO:0007669"/>
    <property type="project" value="TreeGrafter"/>
</dbReference>
<dbReference type="GO" id="GO:0015833">
    <property type="term" value="P:peptide transport"/>
    <property type="evidence" value="ECO:0007669"/>
    <property type="project" value="TreeGrafter"/>
</dbReference>
<gene>
    <name evidence="6" type="ORF">GY22_00830</name>
</gene>
<evidence type="ECO:0000256" key="4">
    <source>
        <dbReference type="SAM" id="SignalP"/>
    </source>
</evidence>
<proteinExistence type="inferred from homology"/>
<evidence type="ECO:0000313" key="6">
    <source>
        <dbReference type="EMBL" id="KHD98937.1"/>
    </source>
</evidence>
<dbReference type="GO" id="GO:0043190">
    <property type="term" value="C:ATP-binding cassette (ABC) transporter complex"/>
    <property type="evidence" value="ECO:0007669"/>
    <property type="project" value="InterPro"/>
</dbReference>
<dbReference type="RefSeq" id="WP_035923375.1">
    <property type="nucleotide sequence ID" value="NZ_JSUH01000001.1"/>
</dbReference>
<dbReference type="Gene3D" id="3.40.190.10">
    <property type="entry name" value="Periplasmic binding protein-like II"/>
    <property type="match status" value="1"/>
</dbReference>
<dbReference type="PANTHER" id="PTHR30290">
    <property type="entry name" value="PERIPLASMIC BINDING COMPONENT OF ABC TRANSPORTER"/>
    <property type="match status" value="1"/>
</dbReference>
<reference evidence="6 7" key="1">
    <citation type="journal article" date="2003" name="Int. J. Syst. Evol. Microbiol.">
        <title>Kocuria polaris sp. nov., an orange-pigmented psychrophilic bacterium isolated from an Antarctic cyanobacterial mat sample.</title>
        <authorList>
            <person name="Reddy G.S."/>
            <person name="Prakash J.S."/>
            <person name="Prabahar V."/>
            <person name="Matsumoto G.I."/>
            <person name="Stackebrandt E."/>
            <person name="Shivaji S."/>
        </authorList>
    </citation>
    <scope>NUCLEOTIDE SEQUENCE [LARGE SCALE GENOMIC DNA]</scope>
    <source>
        <strain evidence="6 7">CMS 76or</strain>
    </source>
</reference>
<feature type="chain" id="PRO_5038467086" evidence="4">
    <location>
        <begin position="24"/>
        <end position="564"/>
    </location>
</feature>
<dbReference type="PANTHER" id="PTHR30290:SF9">
    <property type="entry name" value="OLIGOPEPTIDE-BINDING PROTEIN APPA"/>
    <property type="match status" value="1"/>
</dbReference>
<comment type="caution">
    <text evidence="6">The sequence shown here is derived from an EMBL/GenBank/DDBJ whole genome shotgun (WGS) entry which is preliminary data.</text>
</comment>
<keyword evidence="7" id="KW-1185">Reference proteome</keyword>
<evidence type="ECO:0000256" key="3">
    <source>
        <dbReference type="ARBA" id="ARBA00022729"/>
    </source>
</evidence>
<dbReference type="CDD" id="cd08493">
    <property type="entry name" value="PBP2_DppA_like"/>
    <property type="match status" value="1"/>
</dbReference>
<dbReference type="PIRSF" id="PIRSF002741">
    <property type="entry name" value="MppA"/>
    <property type="match status" value="1"/>
</dbReference>
<dbReference type="PROSITE" id="PS51257">
    <property type="entry name" value="PROKAR_LIPOPROTEIN"/>
    <property type="match status" value="1"/>
</dbReference>
<evidence type="ECO:0000256" key="1">
    <source>
        <dbReference type="ARBA" id="ARBA00005695"/>
    </source>
</evidence>
<feature type="signal peptide" evidence="4">
    <location>
        <begin position="1"/>
        <end position="23"/>
    </location>
</feature>
<dbReference type="Gene3D" id="3.10.105.10">
    <property type="entry name" value="Dipeptide-binding Protein, Domain 3"/>
    <property type="match status" value="1"/>
</dbReference>
<comment type="similarity">
    <text evidence="1">Belongs to the bacterial solute-binding protein 5 family.</text>
</comment>
<sequence length="564" mass="61505">MSTPFRPGRARRPLAVTSLAAVAALVLTGCLSSDREEGGAGATPAAGGGDVDGTFVFAASSDPKTLDPAFAQDGESFRVSRQIFEGLVGVQEGSADPEPLLAESWEQSEDGRTYTFQLREGVTFHDGTAFDAEAVCANFERWYNFEGLLQSENMAYYYGSLFKGFADAPEDAIYSGCEATGEGEAEVTLNKPFAGFIAALSLPAFAMQSPTALEEYGADTAGGTEESPELSEYAQGHPVGTGPFRFDSWDVGNQVVLAAHDDYWGEQGQVTDVIFRIIDDPQARRQALESGSVDGYDLVAPADTQALTDAGYNVVTRDPFTILYLGFNQAQEELADVDVRRAIAHAIDKEALVSQTLPEGTTVATQFIPESVNGYNEDVTEYEYDPERARELLAEAGYADGLELDFSYPTGVSRPYMPNPEQTFTTLTAQLEEVGITVNPQPDKWSPDYLDRINGTPDHDLHLLGWTGDYNDTDNFVGVFFGREKPEFGFEDPELFRALAEARELTSVEEQTPVYEDINEQIMQLLPAVPLANPAPSLAFDPRVESYPVSPVNDEVFNRIELSE</sequence>
<dbReference type="Pfam" id="PF00496">
    <property type="entry name" value="SBP_bac_5"/>
    <property type="match status" value="1"/>
</dbReference>
<dbReference type="EMBL" id="JSUH01000001">
    <property type="protein sequence ID" value="KHD98937.1"/>
    <property type="molecule type" value="Genomic_DNA"/>
</dbReference>
<dbReference type="InterPro" id="IPR000914">
    <property type="entry name" value="SBP_5_dom"/>
</dbReference>
<dbReference type="AlphaFoldDB" id="A0A0A6YDC3"/>
<dbReference type="SUPFAM" id="SSF53850">
    <property type="entry name" value="Periplasmic binding protein-like II"/>
    <property type="match status" value="1"/>
</dbReference>
<feature type="domain" description="Solute-binding protein family 5" evidence="5">
    <location>
        <begin position="97"/>
        <end position="482"/>
    </location>
</feature>
<evidence type="ECO:0000259" key="5">
    <source>
        <dbReference type="Pfam" id="PF00496"/>
    </source>
</evidence>
<dbReference type="OrthoDB" id="3225986at2"/>